<feature type="domain" description="MRG" evidence="10">
    <location>
        <begin position="231"/>
        <end position="398"/>
    </location>
</feature>
<dbReference type="InterPro" id="IPR026541">
    <property type="entry name" value="MRG_dom"/>
</dbReference>
<feature type="compositionally biased region" description="Polar residues" evidence="9">
    <location>
        <begin position="154"/>
        <end position="166"/>
    </location>
</feature>
<organism evidence="11 12">
    <name type="scientific">Sarcophilus harrisii</name>
    <name type="common">Tasmanian devil</name>
    <name type="synonym">Sarcophilus laniarius</name>
    <dbReference type="NCBI Taxonomy" id="9305"/>
    <lineage>
        <taxon>Eukaryota</taxon>
        <taxon>Metazoa</taxon>
        <taxon>Chordata</taxon>
        <taxon>Craniata</taxon>
        <taxon>Vertebrata</taxon>
        <taxon>Euteleostomi</taxon>
        <taxon>Mammalia</taxon>
        <taxon>Metatheria</taxon>
        <taxon>Dasyuromorphia</taxon>
        <taxon>Dasyuridae</taxon>
        <taxon>Sarcophilus</taxon>
    </lineage>
</organism>
<dbReference type="GeneTree" id="ENSGT00950000182965"/>
<evidence type="ECO:0000259" key="10">
    <source>
        <dbReference type="Pfam" id="PF05712"/>
    </source>
</evidence>
<keyword evidence="8" id="KW-0539">Nucleus</keyword>
<dbReference type="SUPFAM" id="SSF54160">
    <property type="entry name" value="Chromo domain-like"/>
    <property type="match status" value="1"/>
</dbReference>
<keyword evidence="7" id="KW-0234">DNA repair</keyword>
<keyword evidence="3" id="KW-0227">DNA damage</keyword>
<evidence type="ECO:0000256" key="8">
    <source>
        <dbReference type="ARBA" id="ARBA00023242"/>
    </source>
</evidence>
<evidence type="ECO:0000256" key="9">
    <source>
        <dbReference type="SAM" id="MobiDB-lite"/>
    </source>
</evidence>
<feature type="compositionally biased region" description="Low complexity" evidence="9">
    <location>
        <begin position="80"/>
        <end position="89"/>
    </location>
</feature>
<feature type="region of interest" description="Disordered" evidence="9">
    <location>
        <begin position="139"/>
        <end position="167"/>
    </location>
</feature>
<evidence type="ECO:0000313" key="11">
    <source>
        <dbReference type="Ensembl" id="ENSSHAP00000027812.1"/>
    </source>
</evidence>
<keyword evidence="4" id="KW-0156">Chromatin regulator</keyword>
<reference evidence="11 12" key="1">
    <citation type="journal article" date="2011" name="Proc. Natl. Acad. Sci. U.S.A.">
        <title>Genetic diversity and population structure of the endangered marsupial Sarcophilus harrisii (Tasmanian devil).</title>
        <authorList>
            <person name="Miller W."/>
            <person name="Hayes V.M."/>
            <person name="Ratan A."/>
            <person name="Petersen D.C."/>
            <person name="Wittekindt N.E."/>
            <person name="Miller J."/>
            <person name="Walenz B."/>
            <person name="Knight J."/>
            <person name="Qi J."/>
            <person name="Zhao F."/>
            <person name="Wang Q."/>
            <person name="Bedoya-Reina O.C."/>
            <person name="Katiyar N."/>
            <person name="Tomsho L.P."/>
            <person name="Kasson L.M."/>
            <person name="Hardie R.A."/>
            <person name="Woodbridge P."/>
            <person name="Tindall E.A."/>
            <person name="Bertelsen M.F."/>
            <person name="Dixon D."/>
            <person name="Pyecroft S."/>
            <person name="Helgen K.M."/>
            <person name="Lesk A.M."/>
            <person name="Pringle T.H."/>
            <person name="Patterson N."/>
            <person name="Zhang Y."/>
            <person name="Kreiss A."/>
            <person name="Woods G.M."/>
            <person name="Jones M.E."/>
            <person name="Schuster S.C."/>
        </authorList>
    </citation>
    <scope>NUCLEOTIDE SEQUENCE [LARGE SCALE GENOMIC DNA]</scope>
</reference>
<dbReference type="Ensembl" id="ENSSHAT00000052661.1">
    <property type="protein sequence ID" value="ENSSHAP00000028618.1"/>
    <property type="gene ID" value="ENSSHAG00000021905.1"/>
</dbReference>
<evidence type="ECO:0000313" key="12">
    <source>
        <dbReference type="Proteomes" id="UP000007648"/>
    </source>
</evidence>
<evidence type="ECO:0000256" key="1">
    <source>
        <dbReference type="ARBA" id="ARBA00004123"/>
    </source>
</evidence>
<dbReference type="PROSITE" id="PS51640">
    <property type="entry name" value="MRG"/>
    <property type="match status" value="1"/>
</dbReference>
<comment type="subcellular location">
    <subcellularLocation>
        <location evidence="1">Nucleus</location>
    </subcellularLocation>
</comment>
<feature type="region of interest" description="Disordered" evidence="9">
    <location>
        <begin position="66"/>
        <end position="89"/>
    </location>
</feature>
<protein>
    <recommendedName>
        <fullName evidence="10">MRG domain-containing protein</fullName>
    </recommendedName>
</protein>
<evidence type="ECO:0000256" key="4">
    <source>
        <dbReference type="ARBA" id="ARBA00022853"/>
    </source>
</evidence>
<dbReference type="PANTHER" id="PTHR10880:SF48">
    <property type="entry name" value="MORTALITY FACTOR 4 LIKE 2"/>
    <property type="match status" value="1"/>
</dbReference>
<evidence type="ECO:0000256" key="6">
    <source>
        <dbReference type="ARBA" id="ARBA00023163"/>
    </source>
</evidence>
<evidence type="ECO:0000256" key="5">
    <source>
        <dbReference type="ARBA" id="ARBA00023015"/>
    </source>
</evidence>
<dbReference type="InterPro" id="IPR038217">
    <property type="entry name" value="MRG_C_sf"/>
</dbReference>
<evidence type="ECO:0000256" key="3">
    <source>
        <dbReference type="ARBA" id="ARBA00022763"/>
    </source>
</evidence>
<sequence length="410" mass="47128">MAPKKDIKKRPQKPRFQEGDRVLCFRGPFLYKAECLNVSVKYRKVTYQVRYSGVKEKNSPKAEVTNVSQPDLCQPSTSEAWDAAAPGADDCDAGQAFQKRPPPQAEWEKEWVPQSKLLKYNPANLKKLKDLNRANQCQSAEGAVSGPMTREKTSSLQKNNAETSPVATPRRTIVRRNITQVEEPVSTIGDQPKRGRGRPPGSGRGRARVVVPRKKRVQFNLAGDDNIDDDRYQKFLRNTEAKVRIPEELKPWLLDDWDLIVKQNQLFHLPARKTVNSILDDYEDYERLSRSADDKWMQDVSEVVIGIKAYFNVILGSQLLYRFERLQYAEILASLPNVPMCQIYGAPHLLRLFVKVEEMLTYTPLQEQNLVLLLQHMHSFLDYFAKNVSVLFSSNEYDVALPEYYRMALF</sequence>
<dbReference type="Pfam" id="PF05712">
    <property type="entry name" value="MRG"/>
    <property type="match status" value="1"/>
</dbReference>
<dbReference type="InterPro" id="IPR016197">
    <property type="entry name" value="Chromo-like_dom_sf"/>
</dbReference>
<keyword evidence="5" id="KW-0805">Transcription regulation</keyword>
<evidence type="ECO:0000256" key="2">
    <source>
        <dbReference type="ARBA" id="ARBA00022604"/>
    </source>
</evidence>
<evidence type="ECO:0000256" key="7">
    <source>
        <dbReference type="ARBA" id="ARBA00023204"/>
    </source>
</evidence>
<keyword evidence="6" id="KW-0804">Transcription</keyword>
<dbReference type="Ensembl" id="ENSSHAT00000033882.1">
    <property type="protein sequence ID" value="ENSSHAP00000027812.1"/>
    <property type="gene ID" value="ENSSHAG00000021905.1"/>
</dbReference>
<dbReference type="Gene3D" id="1.10.274.30">
    <property type="entry name" value="MRG domain"/>
    <property type="match status" value="1"/>
</dbReference>
<dbReference type="GO" id="GO:0006355">
    <property type="term" value="P:regulation of DNA-templated transcription"/>
    <property type="evidence" value="ECO:0007669"/>
    <property type="project" value="InterPro"/>
</dbReference>
<feature type="region of interest" description="Disordered" evidence="9">
    <location>
        <begin position="186"/>
        <end position="208"/>
    </location>
</feature>
<dbReference type="InterPro" id="IPR008676">
    <property type="entry name" value="MRG"/>
</dbReference>
<accession>A0A7N4NU70</accession>
<keyword evidence="2" id="KW-0341">Growth regulation</keyword>
<dbReference type="GO" id="GO:0006325">
    <property type="term" value="P:chromatin organization"/>
    <property type="evidence" value="ECO:0007669"/>
    <property type="project" value="UniProtKB-KW"/>
</dbReference>
<dbReference type="FunFam" id="1.10.274.30:FF:000001">
    <property type="entry name" value="Mortality factor 4-like protein 1"/>
    <property type="match status" value="1"/>
</dbReference>
<dbReference type="Proteomes" id="UP000007648">
    <property type="component" value="Unassembled WGS sequence"/>
</dbReference>
<proteinExistence type="predicted"/>
<keyword evidence="12" id="KW-1185">Reference proteome</keyword>
<dbReference type="GO" id="GO:0005634">
    <property type="term" value="C:nucleus"/>
    <property type="evidence" value="ECO:0007669"/>
    <property type="project" value="UniProtKB-SubCell"/>
</dbReference>
<feature type="compositionally biased region" description="Polar residues" evidence="9">
    <location>
        <begin position="66"/>
        <end position="79"/>
    </location>
</feature>
<reference evidence="11" key="2">
    <citation type="submission" date="2025-05" db="UniProtKB">
        <authorList>
            <consortium name="Ensembl"/>
        </authorList>
    </citation>
    <scope>IDENTIFICATION</scope>
</reference>
<dbReference type="PANTHER" id="PTHR10880">
    <property type="entry name" value="MORTALITY FACTOR 4-LIKE PROTEIN"/>
    <property type="match status" value="1"/>
</dbReference>
<dbReference type="GO" id="GO:0006281">
    <property type="term" value="P:DNA repair"/>
    <property type="evidence" value="ECO:0007669"/>
    <property type="project" value="UniProtKB-KW"/>
</dbReference>
<dbReference type="GO" id="GO:0035267">
    <property type="term" value="C:NuA4 histone acetyltransferase complex"/>
    <property type="evidence" value="ECO:0007669"/>
    <property type="project" value="TreeGrafter"/>
</dbReference>
<name>A0A7N4NU70_SARHA</name>
<dbReference type="Gene3D" id="2.30.30.140">
    <property type="match status" value="1"/>
</dbReference>
<dbReference type="AlphaFoldDB" id="A0A7N4NU70"/>